<dbReference type="RefSeq" id="WP_169382553.1">
    <property type="nucleotide sequence ID" value="NZ_JAAXLA010000031.1"/>
</dbReference>
<protein>
    <submittedName>
        <fullName evidence="2">Uncharacterized protein</fullName>
    </submittedName>
</protein>
<organism evidence="2 3">
    <name type="scientific">Pseudonocardia acidicola</name>
    <dbReference type="NCBI Taxonomy" id="2724939"/>
    <lineage>
        <taxon>Bacteria</taxon>
        <taxon>Bacillati</taxon>
        <taxon>Actinomycetota</taxon>
        <taxon>Actinomycetes</taxon>
        <taxon>Pseudonocardiales</taxon>
        <taxon>Pseudonocardiaceae</taxon>
        <taxon>Pseudonocardia</taxon>
    </lineage>
</organism>
<dbReference type="Proteomes" id="UP000820669">
    <property type="component" value="Unassembled WGS sequence"/>
</dbReference>
<gene>
    <name evidence="2" type="ORF">HF526_17615</name>
</gene>
<evidence type="ECO:0000256" key="1">
    <source>
        <dbReference type="SAM" id="MobiDB-lite"/>
    </source>
</evidence>
<comment type="caution">
    <text evidence="2">The sequence shown here is derived from an EMBL/GenBank/DDBJ whole genome shotgun (WGS) entry which is preliminary data.</text>
</comment>
<evidence type="ECO:0000313" key="2">
    <source>
        <dbReference type="EMBL" id="NMH99113.1"/>
    </source>
</evidence>
<dbReference type="EMBL" id="JAAXLA010000031">
    <property type="protein sequence ID" value="NMH99113.1"/>
    <property type="molecule type" value="Genomic_DNA"/>
</dbReference>
<sequence>MTLSTGWPPGTVTHAGRPEVRDAAFGARPGGPVRVRPDAGPHERWLAAVALGGQGRYAAAAAILQALVAGPSVPAGTAAHAAVTLAAHRRQLGGHAAARRWDALGLRLACAALAAEPVPAGAPDPDGTDAAAARADALIGLAADAIGAADVALAGRLLERADSAAREHPSWRPAVRAGWVGAELALLRGEPAAALAPAERALRLAAEAGAARHLLKSRIVAAVVRAAADPPAAAAMLDELDGLAADATRFGQLPLRWPAELAAADLAERVPAPPLTGPGRPPGVTETACPVNDRGSEKSRTAPNDTLSDAPRRRHAAAATLSVIYRNSDPIGRRLMGESAWVPEWPGVM</sequence>
<name>A0ABX1SC21_9PSEU</name>
<proteinExistence type="predicted"/>
<feature type="compositionally biased region" description="Pro residues" evidence="1">
    <location>
        <begin position="271"/>
        <end position="281"/>
    </location>
</feature>
<reference evidence="2 3" key="1">
    <citation type="submission" date="2020-04" db="EMBL/GenBank/DDBJ databases">
        <authorList>
            <person name="Klaysubun C."/>
            <person name="Duangmal K."/>
            <person name="Lipun K."/>
        </authorList>
    </citation>
    <scope>NUCLEOTIDE SEQUENCE [LARGE SCALE GENOMIC DNA]</scope>
    <source>
        <strain evidence="2 3">K10HN5</strain>
    </source>
</reference>
<evidence type="ECO:0000313" key="3">
    <source>
        <dbReference type="Proteomes" id="UP000820669"/>
    </source>
</evidence>
<accession>A0ABX1SC21</accession>
<keyword evidence="3" id="KW-1185">Reference proteome</keyword>
<feature type="region of interest" description="Disordered" evidence="1">
    <location>
        <begin position="271"/>
        <end position="313"/>
    </location>
</feature>